<keyword evidence="3" id="KW-1185">Reference proteome</keyword>
<feature type="region of interest" description="Disordered" evidence="1">
    <location>
        <begin position="1"/>
        <end position="21"/>
    </location>
</feature>
<accession>A0A1G7ES54</accession>
<dbReference type="AlphaFoldDB" id="A0A1G7ES54"/>
<dbReference type="InterPro" id="IPR018772">
    <property type="entry name" value="Transcription_activator_HlyU"/>
</dbReference>
<dbReference type="EMBL" id="FNAV01000006">
    <property type="protein sequence ID" value="SDE66296.1"/>
    <property type="molecule type" value="Genomic_DNA"/>
</dbReference>
<protein>
    <recommendedName>
        <fullName evidence="4">Transcriptional activator HlyU</fullName>
    </recommendedName>
</protein>
<name>A0A1G7ES54_9RHOB</name>
<dbReference type="OrthoDB" id="9800971at2"/>
<reference evidence="3" key="1">
    <citation type="submission" date="2016-10" db="EMBL/GenBank/DDBJ databases">
        <authorList>
            <person name="Varghese N."/>
            <person name="Submissions S."/>
        </authorList>
    </citation>
    <scope>NUCLEOTIDE SEQUENCE [LARGE SCALE GENOMIC DNA]</scope>
    <source>
        <strain evidence="3">DSM 10146</strain>
    </source>
</reference>
<dbReference type="STRING" id="282683.SAMN04488105_10630"/>
<dbReference type="RefSeq" id="WP_008883408.1">
    <property type="nucleotide sequence ID" value="NZ_FNAV01000006.1"/>
</dbReference>
<organism evidence="2 3">
    <name type="scientific">Salipiger thiooxidans</name>
    <dbReference type="NCBI Taxonomy" id="282683"/>
    <lineage>
        <taxon>Bacteria</taxon>
        <taxon>Pseudomonadati</taxon>
        <taxon>Pseudomonadota</taxon>
        <taxon>Alphaproteobacteria</taxon>
        <taxon>Rhodobacterales</taxon>
        <taxon>Roseobacteraceae</taxon>
        <taxon>Salipiger</taxon>
    </lineage>
</organism>
<evidence type="ECO:0008006" key="4">
    <source>
        <dbReference type="Google" id="ProtNLM"/>
    </source>
</evidence>
<evidence type="ECO:0000256" key="1">
    <source>
        <dbReference type="SAM" id="MobiDB-lite"/>
    </source>
</evidence>
<dbReference type="Proteomes" id="UP000198994">
    <property type="component" value="Unassembled WGS sequence"/>
</dbReference>
<sequence length="95" mass="10343">MSFLKRLFGGGGGAAADTGPKADPVEYKGFLITPDPISADGQYRISAHIEAEIDGETKTHHLIRADVMRERDDAVEASLRKARQMIDEQGARLFG</sequence>
<evidence type="ECO:0000313" key="3">
    <source>
        <dbReference type="Proteomes" id="UP000198994"/>
    </source>
</evidence>
<proteinExistence type="predicted"/>
<evidence type="ECO:0000313" key="2">
    <source>
        <dbReference type="EMBL" id="SDE66296.1"/>
    </source>
</evidence>
<gene>
    <name evidence="2" type="ORF">SAMN04488105_10630</name>
</gene>
<dbReference type="Pfam" id="PF10115">
    <property type="entry name" value="HlyU"/>
    <property type="match status" value="1"/>
</dbReference>